<keyword evidence="9 14" id="KW-0408">Iron</keyword>
<evidence type="ECO:0000256" key="7">
    <source>
        <dbReference type="ARBA" id="ARBA00022827"/>
    </source>
</evidence>
<dbReference type="GO" id="GO:0005506">
    <property type="term" value="F:iron ion binding"/>
    <property type="evidence" value="ECO:0007669"/>
    <property type="project" value="InterPro"/>
</dbReference>
<dbReference type="FunFam" id="3.30.365.10:FF:000001">
    <property type="entry name" value="Xanthine dehydrogenase oxidase"/>
    <property type="match status" value="1"/>
</dbReference>
<dbReference type="SUPFAM" id="SSF56003">
    <property type="entry name" value="Molybdenum cofactor-binding domain"/>
    <property type="match status" value="1"/>
</dbReference>
<feature type="active site" description="Proton acceptor" evidence="12">
    <location>
        <position position="1276"/>
    </location>
</feature>
<dbReference type="Gene3D" id="3.10.20.30">
    <property type="match status" value="1"/>
</dbReference>
<dbReference type="Pfam" id="PF01315">
    <property type="entry name" value="Ald_Xan_dh_C"/>
    <property type="match status" value="1"/>
</dbReference>
<feature type="binding site" evidence="14">
    <location>
        <position position="93"/>
    </location>
    <ligand>
        <name>[2Fe-2S] cluster</name>
        <dbReference type="ChEBI" id="CHEBI:190135"/>
        <label>1</label>
    </ligand>
</feature>
<dbReference type="Gene3D" id="3.30.43.10">
    <property type="entry name" value="Uridine Diphospho-n-acetylenolpyruvylglucosamine Reductase, domain 2"/>
    <property type="match status" value="1"/>
</dbReference>
<feature type="binding site" evidence="14">
    <location>
        <position position="166"/>
    </location>
    <ligand>
        <name>[2Fe-2S] cluster</name>
        <dbReference type="ChEBI" id="CHEBI:190135"/>
        <label>2</label>
    </ligand>
</feature>
<keyword evidence="4" id="KW-0285">Flavoprotein</keyword>
<dbReference type="GO" id="GO:0016491">
    <property type="term" value="F:oxidoreductase activity"/>
    <property type="evidence" value="ECO:0007669"/>
    <property type="project" value="UniProtKB-KW"/>
</dbReference>
<evidence type="ECO:0000256" key="9">
    <source>
        <dbReference type="ARBA" id="ARBA00023004"/>
    </source>
</evidence>
<evidence type="ECO:0000256" key="2">
    <source>
        <dbReference type="ARBA" id="ARBA00006849"/>
    </source>
</evidence>
<dbReference type="InterPro" id="IPR002888">
    <property type="entry name" value="2Fe-2S-bd"/>
</dbReference>
<evidence type="ECO:0000256" key="10">
    <source>
        <dbReference type="ARBA" id="ARBA00023014"/>
    </source>
</evidence>
<dbReference type="InterPro" id="IPR036856">
    <property type="entry name" value="Ald_Oxase/Xan_DH_a/b_sf"/>
</dbReference>
<evidence type="ECO:0000256" key="11">
    <source>
        <dbReference type="ARBA" id="ARBA00034078"/>
    </source>
</evidence>
<dbReference type="InterPro" id="IPR036010">
    <property type="entry name" value="2Fe-2S_ferredoxin-like_sf"/>
</dbReference>
<keyword evidence="10 14" id="KW-0411">Iron-sulfur</keyword>
<evidence type="ECO:0000256" key="12">
    <source>
        <dbReference type="PIRSR" id="PIRSR000127-1"/>
    </source>
</evidence>
<dbReference type="InterPro" id="IPR016208">
    <property type="entry name" value="Ald_Oxase/xanthine_DH-like"/>
</dbReference>
<dbReference type="Proteomes" id="UP000030746">
    <property type="component" value="Unassembled WGS sequence"/>
</dbReference>
<dbReference type="Pfam" id="PF00941">
    <property type="entry name" value="FAD_binding_5"/>
    <property type="match status" value="1"/>
</dbReference>
<feature type="binding site" evidence="13">
    <location>
        <position position="454"/>
    </location>
    <ligand>
        <name>FAD</name>
        <dbReference type="ChEBI" id="CHEBI:57692"/>
    </ligand>
</feature>
<dbReference type="SUPFAM" id="SSF54292">
    <property type="entry name" value="2Fe-2S ferredoxin-like"/>
    <property type="match status" value="1"/>
</dbReference>
<dbReference type="GeneID" id="20248759"/>
<dbReference type="PANTHER" id="PTHR45444:SF3">
    <property type="entry name" value="XANTHINE DEHYDROGENASE"/>
    <property type="match status" value="1"/>
</dbReference>
<dbReference type="InterPro" id="IPR016169">
    <property type="entry name" value="FAD-bd_PCMH_sub2"/>
</dbReference>
<dbReference type="OMA" id="HWYWPKT"/>
<dbReference type="Gene3D" id="3.30.465.10">
    <property type="match status" value="1"/>
</dbReference>
<name>V4APX1_LOTGI</name>
<evidence type="ECO:0000256" key="1">
    <source>
        <dbReference type="ARBA" id="ARBA00001974"/>
    </source>
</evidence>
<dbReference type="PROSITE" id="PS51387">
    <property type="entry name" value="FAD_PCMH"/>
    <property type="match status" value="1"/>
</dbReference>
<comment type="cofactor">
    <cofactor evidence="11">
        <name>[2Fe-2S] cluster</name>
        <dbReference type="ChEBI" id="CHEBI:190135"/>
    </cofactor>
</comment>
<keyword evidence="6 14" id="KW-0479">Metal-binding</keyword>
<dbReference type="STRING" id="225164.V4APX1"/>
<dbReference type="PANTHER" id="PTHR45444">
    <property type="entry name" value="XANTHINE DEHYDROGENASE"/>
    <property type="match status" value="1"/>
</dbReference>
<gene>
    <name evidence="16" type="ORF">LOTGIDRAFT_231915</name>
</gene>
<dbReference type="Gene3D" id="3.30.390.50">
    <property type="entry name" value="CO dehydrogenase flavoprotein, C-terminal domain"/>
    <property type="match status" value="1"/>
</dbReference>
<dbReference type="InterPro" id="IPR016167">
    <property type="entry name" value="FAD-bd_PCMH_sub1"/>
</dbReference>
<dbReference type="Pfam" id="PF01799">
    <property type="entry name" value="Fer2_2"/>
    <property type="match status" value="1"/>
</dbReference>
<dbReference type="InterPro" id="IPR012675">
    <property type="entry name" value="Beta-grasp_dom_sf"/>
</dbReference>
<proteinExistence type="inferred from homology"/>
<evidence type="ECO:0000259" key="15">
    <source>
        <dbReference type="PROSITE" id="PS51387"/>
    </source>
</evidence>
<feature type="binding site" evidence="14">
    <location>
        <position position="123"/>
    </location>
    <ligand>
        <name>[2Fe-2S] cluster</name>
        <dbReference type="ChEBI" id="CHEBI:190135"/>
        <label>1</label>
    </ligand>
</feature>
<dbReference type="InterPro" id="IPR001041">
    <property type="entry name" value="2Fe-2S_ferredoxin-type"/>
</dbReference>
<dbReference type="PROSITE" id="PS00197">
    <property type="entry name" value="2FE2S_FER_1"/>
    <property type="match status" value="1"/>
</dbReference>
<accession>V4APX1</accession>
<dbReference type="InterPro" id="IPR016166">
    <property type="entry name" value="FAD-bd_PCMH"/>
</dbReference>
<dbReference type="FunFam" id="3.30.365.10:FF:000002">
    <property type="entry name" value="Xanthine dehydrogenase oxidase"/>
    <property type="match status" value="1"/>
</dbReference>
<keyword evidence="7 13" id="KW-0274">FAD</keyword>
<dbReference type="Gene3D" id="1.10.150.120">
    <property type="entry name" value="[2Fe-2S]-binding domain"/>
    <property type="match status" value="1"/>
</dbReference>
<evidence type="ECO:0000256" key="5">
    <source>
        <dbReference type="ARBA" id="ARBA00022714"/>
    </source>
</evidence>
<keyword evidence="8" id="KW-0560">Oxidoreductase</keyword>
<evidence type="ECO:0000256" key="14">
    <source>
        <dbReference type="PIRSR" id="PIRSR000127-3"/>
    </source>
</evidence>
<feature type="binding site" evidence="14">
    <location>
        <position position="98"/>
    </location>
    <ligand>
        <name>[2Fe-2S] cluster</name>
        <dbReference type="ChEBI" id="CHEBI:190135"/>
        <label>1</label>
    </ligand>
</feature>
<keyword evidence="3 14" id="KW-0500">Molybdenum</keyword>
<dbReference type="OrthoDB" id="8300278at2759"/>
<dbReference type="InterPro" id="IPR046867">
    <property type="entry name" value="AldOxase/xan_DH_MoCoBD2"/>
</dbReference>
<evidence type="ECO:0000313" key="17">
    <source>
        <dbReference type="Proteomes" id="UP000030746"/>
    </source>
</evidence>
<evidence type="ECO:0000256" key="13">
    <source>
        <dbReference type="PIRSR" id="PIRSR000127-2"/>
    </source>
</evidence>
<dbReference type="InterPro" id="IPR002346">
    <property type="entry name" value="Mopterin_DH_FAD-bd"/>
</dbReference>
<dbReference type="Gene3D" id="3.90.1170.50">
    <property type="entry name" value="Aldehyde oxidase/xanthine dehydrogenase, a/b hammerhead"/>
    <property type="match status" value="1"/>
</dbReference>
<evidence type="ECO:0000313" key="16">
    <source>
        <dbReference type="EMBL" id="ESO95691.1"/>
    </source>
</evidence>
<dbReference type="InterPro" id="IPR037165">
    <property type="entry name" value="AldOxase/xan_DH_Mopterin-bd_sf"/>
</dbReference>
<sequence length="1332" mass="145847">MSLKANDLGFVNCPVCRARHIPAPSNLSNGVYAADCLNCGHFFKFRTTQPVRSSFSFKINGQDVTVGNEFEPTTSLNEFLRKKGISYGTKKMCIEGGCGVCVVSAKIVDALTLQPRHYTVNSCIVPVYMCDGWEITTIEGLGNTRDGIHPIQQRLADYNGTQCGFCSPAQVMNMYSLLQTNPKPSKEEVEDMLNVSVCRCTGFRSILDAMKSFTPDSCSNGLPTGLIDIEELDGKICKKTGEKCQGKCSTTNEANKMLQIVTAGAQWFKPTTKQELYSLLAQYKTQKYRLVFGNSAYGVYKDLGDWNYDVIIDLRGVQEYYSLITGSSGTTIGSNMTLTNLLEYFTSQQTSDPALKQFYDSICQHLDLVATTSVRNLGTWAGNLMMKYYHPEFVSDIYVIFEAINAQLVIADETGKESSYSISEFLALDMTGKVIVMAKIPSFNGTSNIIRTIKTMPRHQNAHTYVSAGFNMNIDAGQNYKVLTKPTIVYVGINKTFTHASQTEDYLVGKSLGDSTVLNGALQTLAKELIPDAETSLTPASYRKSVAISLFYKYVLGVCDSIVNKKYQSGSAGLTRPVSSGQQTFDSLPAEFPVSKAIPKVDGTLQTTGEAEYISDTPPQPNEVYAAYVISSVANAEIDSMDASLALSMPGVLKFLTSKDIPQGGVNNCYPERLLVIEEEVFCSGKVIYAGQPLGLIVAEDQMQANIAAGLVQVTYKNMKTPILSIDGAIRAKSFFKPPDPLNVGDPDGAIAKSDQKINGQVYCGDQYHYQMETQISICYPTEDGMNILAGTQWIDGVQQSVGQVLGIPDSSIVVEVKRLGGAFGSKISRNFPISSACAVAAHILRRPVRLQLDFHTNMKMIGKRVPYLARYEVGCTNDGKLNGIKIDYYADCGTTPNDMSNFAMEGWLDNAYYCANWNMTPYNCRTNKPPNTAARSPGSAPAMFIIETIMEHVAKTLKQDPLELRRVNLYQKGQKTPGGTTLTYCNIQPMVTQLESSADIATRKQQIETFNSANRWKKRGMSVMPLRFGIGWAGAQYNTLVTICNGDGTIAIFHGGVNVGQGINTKVIQVCAYELGVPMDIIRVKKTSSVSNSNSITTGGSITSELICMTVIECCKALNARMAPVKAKMKNPKWKDLVAKCYGEGVDITARYMSEPKDSSPFAHYSVYGVCASEAELDVLTGEYQILRTDILYDCGISMNPALDIGQAEGGFVMGLGYFLLERTIYDPKTGVNLTSNTWEYHPPMYKDIPIDFRINFLKNVSNPLGVLGSKAVGEPPFCMAVTGLLAVKHAIEAARKEINKDMYFTLNAPATVNVIQGNCLTDVTDLTFGN</sequence>
<dbReference type="Gene3D" id="3.30.365.10">
    <property type="entry name" value="Aldehyde oxidase/xanthine dehydrogenase, molybdopterin binding domain"/>
    <property type="match status" value="4"/>
</dbReference>
<reference evidence="16 17" key="1">
    <citation type="journal article" date="2013" name="Nature">
        <title>Insights into bilaterian evolution from three spiralian genomes.</title>
        <authorList>
            <person name="Simakov O."/>
            <person name="Marletaz F."/>
            <person name="Cho S.J."/>
            <person name="Edsinger-Gonzales E."/>
            <person name="Havlak P."/>
            <person name="Hellsten U."/>
            <person name="Kuo D.H."/>
            <person name="Larsson T."/>
            <person name="Lv J."/>
            <person name="Arendt D."/>
            <person name="Savage R."/>
            <person name="Osoegawa K."/>
            <person name="de Jong P."/>
            <person name="Grimwood J."/>
            <person name="Chapman J.A."/>
            <person name="Shapiro H."/>
            <person name="Aerts A."/>
            <person name="Otillar R.P."/>
            <person name="Terry A.Y."/>
            <person name="Boore J.L."/>
            <person name="Grigoriev I.V."/>
            <person name="Lindberg D.R."/>
            <person name="Seaver E.C."/>
            <person name="Weisblat D.A."/>
            <person name="Putnam N.H."/>
            <person name="Rokhsar D.S."/>
        </authorList>
    </citation>
    <scope>NUCLEOTIDE SEQUENCE [LARGE SCALE GENOMIC DNA]</scope>
</reference>
<organism evidence="16 17">
    <name type="scientific">Lottia gigantea</name>
    <name type="common">Giant owl limpet</name>
    <dbReference type="NCBI Taxonomy" id="225164"/>
    <lineage>
        <taxon>Eukaryota</taxon>
        <taxon>Metazoa</taxon>
        <taxon>Spiralia</taxon>
        <taxon>Lophotrochozoa</taxon>
        <taxon>Mollusca</taxon>
        <taxon>Gastropoda</taxon>
        <taxon>Patellogastropoda</taxon>
        <taxon>Lottioidea</taxon>
        <taxon>Lottiidae</taxon>
        <taxon>Lottia</taxon>
    </lineage>
</organism>
<feature type="binding site" evidence="14">
    <location>
        <position position="1101"/>
    </location>
    <ligand>
        <name>Mo-molybdopterin</name>
        <dbReference type="ChEBI" id="CHEBI:71302"/>
    </ligand>
    <ligandPart>
        <name>Mo</name>
        <dbReference type="ChEBI" id="CHEBI:28685"/>
    </ligandPart>
</feature>
<feature type="binding site" evidence="14">
    <location>
        <position position="198"/>
    </location>
    <ligand>
        <name>[2Fe-2S] cluster</name>
        <dbReference type="ChEBI" id="CHEBI:190135"/>
        <label>2</label>
    </ligand>
</feature>
<dbReference type="PIRSF" id="PIRSF000127">
    <property type="entry name" value="Xanthine_DH"/>
    <property type="match status" value="1"/>
</dbReference>
<evidence type="ECO:0000256" key="6">
    <source>
        <dbReference type="ARBA" id="ARBA00022723"/>
    </source>
</evidence>
<feature type="binding site" evidence="14">
    <location>
        <position position="101"/>
    </location>
    <ligand>
        <name>[2Fe-2S] cluster</name>
        <dbReference type="ChEBI" id="CHEBI:190135"/>
        <label>1</label>
    </ligand>
</feature>
<evidence type="ECO:0000256" key="8">
    <source>
        <dbReference type="ARBA" id="ARBA00023002"/>
    </source>
</evidence>
<dbReference type="SMART" id="SM01092">
    <property type="entry name" value="CO_deh_flav_C"/>
    <property type="match status" value="1"/>
</dbReference>
<comment type="cofactor">
    <cofactor evidence="14">
        <name>[2Fe-2S] cluster</name>
        <dbReference type="ChEBI" id="CHEBI:190135"/>
    </cofactor>
    <text evidence="14">Binds 2 [2Fe-2S] clusters.</text>
</comment>
<comment type="cofactor">
    <cofactor evidence="14">
        <name>Mo-molybdopterin</name>
        <dbReference type="ChEBI" id="CHEBI:71302"/>
    </cofactor>
    <text evidence="14">Binds 1 Mo-molybdopterin (Mo-MPT) cofactor per subunit.</text>
</comment>
<dbReference type="CDD" id="cd00207">
    <property type="entry name" value="fer2"/>
    <property type="match status" value="1"/>
</dbReference>
<dbReference type="InterPro" id="IPR008274">
    <property type="entry name" value="AldOxase/xan_DH_MoCoBD1"/>
</dbReference>
<dbReference type="SUPFAM" id="SSF54665">
    <property type="entry name" value="CO dehydrogenase molybdoprotein N-domain-like"/>
    <property type="match status" value="1"/>
</dbReference>
<comment type="similarity">
    <text evidence="2">Belongs to the xanthine dehydrogenase family.</text>
</comment>
<feature type="binding site" evidence="14">
    <location>
        <position position="793"/>
    </location>
    <ligand>
        <name>Mo-molybdopterin</name>
        <dbReference type="ChEBI" id="CHEBI:71302"/>
    </ligand>
    <ligandPart>
        <name>Mo</name>
        <dbReference type="ChEBI" id="CHEBI:28685"/>
    </ligandPart>
</feature>
<dbReference type="InterPro" id="IPR036884">
    <property type="entry name" value="2Fe-2S-bd_dom_sf"/>
</dbReference>
<dbReference type="Pfam" id="PF03450">
    <property type="entry name" value="CO_deh_flav_C"/>
    <property type="match status" value="1"/>
</dbReference>
<dbReference type="SUPFAM" id="SSF55447">
    <property type="entry name" value="CO dehydrogenase flavoprotein C-terminal domain-like"/>
    <property type="match status" value="1"/>
</dbReference>
<keyword evidence="5 14" id="KW-0001">2Fe-2S</keyword>
<dbReference type="InterPro" id="IPR036318">
    <property type="entry name" value="FAD-bd_PCMH-like_sf"/>
</dbReference>
<comment type="cofactor">
    <cofactor evidence="1 13">
        <name>FAD</name>
        <dbReference type="ChEBI" id="CHEBI:57692"/>
    </cofactor>
</comment>
<dbReference type="RefSeq" id="XP_009053544.1">
    <property type="nucleotide sequence ID" value="XM_009055296.1"/>
</dbReference>
<evidence type="ECO:0000256" key="4">
    <source>
        <dbReference type="ARBA" id="ARBA00022630"/>
    </source>
</evidence>
<keyword evidence="17" id="KW-1185">Reference proteome</keyword>
<protein>
    <recommendedName>
        <fullName evidence="15">FAD-binding PCMH-type domain-containing protein</fullName>
    </recommendedName>
</protein>
<dbReference type="SUPFAM" id="SSF56176">
    <property type="entry name" value="FAD-binding/transporter-associated domain-like"/>
    <property type="match status" value="1"/>
</dbReference>
<feature type="binding site" evidence="14">
    <location>
        <position position="824"/>
    </location>
    <ligand>
        <name>Mo-molybdopterin</name>
        <dbReference type="ChEBI" id="CHEBI:71302"/>
    </ligand>
    <ligandPart>
        <name>Mo</name>
        <dbReference type="ChEBI" id="CHEBI:28685"/>
    </ligandPart>
</feature>
<feature type="domain" description="FAD-binding PCMH-type" evidence="15">
    <location>
        <begin position="260"/>
        <end position="445"/>
    </location>
</feature>
<dbReference type="InterPro" id="IPR000674">
    <property type="entry name" value="Ald_Oxase/Xan_DH_a/b"/>
</dbReference>
<dbReference type="GO" id="GO:0051537">
    <property type="term" value="F:2 iron, 2 sulfur cluster binding"/>
    <property type="evidence" value="ECO:0007669"/>
    <property type="project" value="UniProtKB-KW"/>
</dbReference>
<feature type="binding site" evidence="14">
    <location>
        <position position="200"/>
    </location>
    <ligand>
        <name>[2Fe-2S] cluster</name>
        <dbReference type="ChEBI" id="CHEBI:190135"/>
        <label>2</label>
    </ligand>
</feature>
<dbReference type="SUPFAM" id="SSF47741">
    <property type="entry name" value="CO dehydrogenase ISP C-domain like"/>
    <property type="match status" value="1"/>
</dbReference>
<dbReference type="HOGENOM" id="CLU_001681_1_0_1"/>
<feature type="binding site" evidence="14">
    <location>
        <position position="163"/>
    </location>
    <ligand>
        <name>[2Fe-2S] cluster</name>
        <dbReference type="ChEBI" id="CHEBI:190135"/>
        <label>2</label>
    </ligand>
</feature>
<dbReference type="Pfam" id="PF20256">
    <property type="entry name" value="MoCoBD_2"/>
    <property type="match status" value="1"/>
</dbReference>
<dbReference type="InterPro" id="IPR036683">
    <property type="entry name" value="CO_DH_flav_C_dom_sf"/>
</dbReference>
<dbReference type="SMART" id="SM01008">
    <property type="entry name" value="Ald_Xan_dh_C"/>
    <property type="match status" value="1"/>
</dbReference>
<dbReference type="Pfam" id="PF02738">
    <property type="entry name" value="MoCoBD_1"/>
    <property type="match status" value="1"/>
</dbReference>
<dbReference type="GO" id="GO:0071949">
    <property type="term" value="F:FAD binding"/>
    <property type="evidence" value="ECO:0007669"/>
    <property type="project" value="InterPro"/>
</dbReference>
<evidence type="ECO:0000256" key="3">
    <source>
        <dbReference type="ARBA" id="ARBA00022505"/>
    </source>
</evidence>
<feature type="binding site" evidence="14">
    <location>
        <position position="936"/>
    </location>
    <ligand>
        <name>Mo-molybdopterin</name>
        <dbReference type="ChEBI" id="CHEBI:71302"/>
    </ligand>
    <ligandPart>
        <name>Mo</name>
        <dbReference type="ChEBI" id="CHEBI:28685"/>
    </ligandPart>
</feature>
<dbReference type="KEGG" id="lgi:LOTGIDRAFT_231915"/>
<dbReference type="InterPro" id="IPR005107">
    <property type="entry name" value="CO_DH_flav_C"/>
</dbReference>
<dbReference type="InterPro" id="IPR006058">
    <property type="entry name" value="2Fe2S_fd_BS"/>
</dbReference>
<dbReference type="CTD" id="20248759"/>
<dbReference type="EMBL" id="KB201611">
    <property type="protein sequence ID" value="ESO95691.1"/>
    <property type="molecule type" value="Genomic_DNA"/>
</dbReference>